<evidence type="ECO:0000313" key="1">
    <source>
        <dbReference type="EMBL" id="RJP23291.1"/>
    </source>
</evidence>
<dbReference type="PIRSF" id="PIRSF021898">
    <property type="entry name" value="UCP021898"/>
    <property type="match status" value="1"/>
</dbReference>
<dbReference type="SUPFAM" id="SSF51556">
    <property type="entry name" value="Metallo-dependent hydrolases"/>
    <property type="match status" value="1"/>
</dbReference>
<accession>A0A3A4P600</accession>
<comment type="caution">
    <text evidence="1">The sequence shown here is derived from an EMBL/GenBank/DDBJ whole genome shotgun (WGS) entry which is preliminary data.</text>
</comment>
<dbReference type="InterPro" id="IPR016797">
    <property type="entry name" value="UCP021898"/>
</dbReference>
<dbReference type="Pfam" id="PF19799">
    <property type="entry name" value="DUF6282"/>
    <property type="match status" value="1"/>
</dbReference>
<evidence type="ECO:0008006" key="3">
    <source>
        <dbReference type="Google" id="ProtNLM"/>
    </source>
</evidence>
<dbReference type="InterPro" id="IPR046249">
    <property type="entry name" value="DUF6282"/>
</dbReference>
<organism evidence="1 2">
    <name type="scientific">Abyssobacteria bacterium (strain SURF_5)</name>
    <dbReference type="NCBI Taxonomy" id="2093360"/>
    <lineage>
        <taxon>Bacteria</taxon>
        <taxon>Pseudomonadati</taxon>
        <taxon>Candidatus Hydrogenedentota</taxon>
        <taxon>Candidatus Abyssobacteria</taxon>
    </lineage>
</organism>
<dbReference type="Gene3D" id="3.20.20.140">
    <property type="entry name" value="Metal-dependent hydrolases"/>
    <property type="match status" value="1"/>
</dbReference>
<dbReference type="Proteomes" id="UP000265882">
    <property type="component" value="Unassembled WGS sequence"/>
</dbReference>
<proteinExistence type="predicted"/>
<dbReference type="EMBL" id="QZKU01000047">
    <property type="protein sequence ID" value="RJP23291.1"/>
    <property type="molecule type" value="Genomic_DNA"/>
</dbReference>
<sequence length="284" mass="29817">MTTDNLLRGGIDLHTHSGPSLYDRALDDFGLAAEAKEAGMRAVVIKAHECPTAGRAALVNARMEGVTACGGVVLNHSVGGFNAAAVDAALRMGGKFVWFPTFDSQNHLSHYGGHSDTAAEAALAGLSVLDEAGRLKPEIGPILRKIAENKAILGTGHLSAREILVLTDAALAAGVEKILITHADMFFVGLTLEQQVDLARKGAVLEKCYLAMLLSQEGGGKRMAGSIKAIGAESCVLVTDLGQSVFPHPVAGMRTFIEALMTEGISRGEIRTMLVENPPRLLGV</sequence>
<protein>
    <recommendedName>
        <fullName evidence="3">Amidohydrolase-related domain-containing protein</fullName>
    </recommendedName>
</protein>
<evidence type="ECO:0000313" key="2">
    <source>
        <dbReference type="Proteomes" id="UP000265882"/>
    </source>
</evidence>
<dbReference type="InterPro" id="IPR032466">
    <property type="entry name" value="Metal_Hydrolase"/>
</dbReference>
<gene>
    <name evidence="1" type="ORF">C4520_06485</name>
</gene>
<dbReference type="AlphaFoldDB" id="A0A3A4P600"/>
<reference evidence="1 2" key="1">
    <citation type="journal article" date="2017" name="ISME J.">
        <title>Energy and carbon metabolisms in a deep terrestrial subsurface fluid microbial community.</title>
        <authorList>
            <person name="Momper L."/>
            <person name="Jungbluth S.P."/>
            <person name="Lee M.D."/>
            <person name="Amend J.P."/>
        </authorList>
    </citation>
    <scope>NUCLEOTIDE SEQUENCE [LARGE SCALE GENOMIC DNA]</scope>
    <source>
        <strain evidence="1">SURF_5</strain>
    </source>
</reference>
<name>A0A3A4P600_ABYX5</name>